<sequence length="121" mass="12599">MPRHVPILLLLVPLLGTLPGCEAVVPLAAANGVSLMLTGRAVPDLVVSGISGRDCSIAYLDAGERYCRPEAVTAEQPRCTRSLGAVDCWSGPVPGDPPPRSVGDARPGPGSVPQPWPERLI</sequence>
<proteinExistence type="predicted"/>
<comment type="caution">
    <text evidence="2">The sequence shown here is derived from an EMBL/GenBank/DDBJ whole genome shotgun (WGS) entry which is preliminary data.</text>
</comment>
<dbReference type="Proteomes" id="UP000677537">
    <property type="component" value="Unassembled WGS sequence"/>
</dbReference>
<feature type="region of interest" description="Disordered" evidence="1">
    <location>
        <begin position="89"/>
        <end position="121"/>
    </location>
</feature>
<dbReference type="AlphaFoldDB" id="A0A940MX92"/>
<reference evidence="2" key="1">
    <citation type="submission" date="2021-03" db="EMBL/GenBank/DDBJ databases">
        <authorList>
            <person name="So Y."/>
        </authorList>
    </citation>
    <scope>NUCLEOTIDE SEQUENCE</scope>
    <source>
        <strain evidence="2">SG15</strain>
    </source>
</reference>
<organism evidence="2 3">
    <name type="scientific">Roseomonas indoligenes</name>
    <dbReference type="NCBI Taxonomy" id="2820811"/>
    <lineage>
        <taxon>Bacteria</taxon>
        <taxon>Pseudomonadati</taxon>
        <taxon>Pseudomonadota</taxon>
        <taxon>Alphaproteobacteria</taxon>
        <taxon>Acetobacterales</taxon>
        <taxon>Roseomonadaceae</taxon>
        <taxon>Roseomonas</taxon>
    </lineage>
</organism>
<gene>
    <name evidence="2" type="ORF">J5Y10_01360</name>
</gene>
<evidence type="ECO:0000313" key="2">
    <source>
        <dbReference type="EMBL" id="MBP0491420.1"/>
    </source>
</evidence>
<dbReference type="RefSeq" id="WP_209369880.1">
    <property type="nucleotide sequence ID" value="NZ_JAGIZA010000001.1"/>
</dbReference>
<keyword evidence="3" id="KW-1185">Reference proteome</keyword>
<dbReference type="EMBL" id="JAGIZA010000001">
    <property type="protein sequence ID" value="MBP0491420.1"/>
    <property type="molecule type" value="Genomic_DNA"/>
</dbReference>
<feature type="compositionally biased region" description="Pro residues" evidence="1">
    <location>
        <begin position="110"/>
        <end position="121"/>
    </location>
</feature>
<accession>A0A940MX92</accession>
<name>A0A940MX92_9PROT</name>
<protein>
    <submittedName>
        <fullName evidence="2">Uncharacterized protein</fullName>
    </submittedName>
</protein>
<evidence type="ECO:0000256" key="1">
    <source>
        <dbReference type="SAM" id="MobiDB-lite"/>
    </source>
</evidence>
<evidence type="ECO:0000313" key="3">
    <source>
        <dbReference type="Proteomes" id="UP000677537"/>
    </source>
</evidence>